<reference evidence="2 3" key="1">
    <citation type="submission" date="2016-03" db="EMBL/GenBank/DDBJ databases">
        <title>Niastella vici sp. nov., isolated from farmland soil.</title>
        <authorList>
            <person name="Chen L."/>
            <person name="Wang D."/>
            <person name="Yang S."/>
            <person name="Wang G."/>
        </authorList>
    </citation>
    <scope>NUCLEOTIDE SEQUENCE [LARGE SCALE GENOMIC DNA]</scope>
    <source>
        <strain evidence="2 3">DJ57</strain>
    </source>
</reference>
<gene>
    <name evidence="2" type="ORF">A3860_12235</name>
</gene>
<dbReference type="InterPro" id="IPR011044">
    <property type="entry name" value="Quino_amine_DH_bsu"/>
</dbReference>
<feature type="chain" id="PRO_5012008979" evidence="1">
    <location>
        <begin position="18"/>
        <end position="331"/>
    </location>
</feature>
<dbReference type="Proteomes" id="UP000192796">
    <property type="component" value="Unassembled WGS sequence"/>
</dbReference>
<dbReference type="OrthoDB" id="1007317at2"/>
<dbReference type="Gene3D" id="2.130.10.10">
    <property type="entry name" value="YVTN repeat-like/Quinoprotein amine dehydrogenase"/>
    <property type="match status" value="1"/>
</dbReference>
<organism evidence="2 3">
    <name type="scientific">Niastella vici</name>
    <dbReference type="NCBI Taxonomy" id="1703345"/>
    <lineage>
        <taxon>Bacteria</taxon>
        <taxon>Pseudomonadati</taxon>
        <taxon>Bacteroidota</taxon>
        <taxon>Chitinophagia</taxon>
        <taxon>Chitinophagales</taxon>
        <taxon>Chitinophagaceae</taxon>
        <taxon>Niastella</taxon>
    </lineage>
</organism>
<sequence length="331" mass="35991">MKTIPFRIMVITGLAAAFITQCSKSSSGNTPDNGGDSTGTGATVRQIVFADQSVNRVVIADVDTKQVVWEWQPAQAGVAAGDVKWFVNMSDAKPVYNNRYILANASAGGVALIRIADKKTVFYGYAGNGNIHSAEVLPDGNLVIAASTGSYLMLMKMDTTANPYSGYTKKVTVADAHNVVWDKKRQVLWTASGNKLYAFTYNFNCAAPDLTLTDSLTLPASGSHDLFPLYGKDSLWLSTSSKVWSIDLTKRTVTGQCALPRVKSVSNGPSDKYPAILMQSIDTDQQWYNDKVIDLKGNTVFQLNGLKAYKGRWFLNAGFSYDDNAVVKVCK</sequence>
<dbReference type="AlphaFoldDB" id="A0A1V9G725"/>
<protein>
    <submittedName>
        <fullName evidence="2">Uncharacterized protein</fullName>
    </submittedName>
</protein>
<keyword evidence="3" id="KW-1185">Reference proteome</keyword>
<dbReference type="SUPFAM" id="SSF50969">
    <property type="entry name" value="YVTN repeat-like/Quinoprotein amine dehydrogenase"/>
    <property type="match status" value="1"/>
</dbReference>
<dbReference type="STRING" id="1703345.A3860_12235"/>
<dbReference type="InterPro" id="IPR045383">
    <property type="entry name" value="DUF6528"/>
</dbReference>
<dbReference type="InterPro" id="IPR015943">
    <property type="entry name" value="WD40/YVTN_repeat-like_dom_sf"/>
</dbReference>
<comment type="caution">
    <text evidence="2">The sequence shown here is derived from an EMBL/GenBank/DDBJ whole genome shotgun (WGS) entry which is preliminary data.</text>
</comment>
<evidence type="ECO:0000313" key="3">
    <source>
        <dbReference type="Proteomes" id="UP000192796"/>
    </source>
</evidence>
<dbReference type="EMBL" id="LVYD01000002">
    <property type="protein sequence ID" value="OQP66266.1"/>
    <property type="molecule type" value="Genomic_DNA"/>
</dbReference>
<evidence type="ECO:0000313" key="2">
    <source>
        <dbReference type="EMBL" id="OQP66266.1"/>
    </source>
</evidence>
<accession>A0A1V9G725</accession>
<dbReference type="Pfam" id="PF20138">
    <property type="entry name" value="DUF6528"/>
    <property type="match status" value="1"/>
</dbReference>
<feature type="signal peptide" evidence="1">
    <location>
        <begin position="1"/>
        <end position="17"/>
    </location>
</feature>
<name>A0A1V9G725_9BACT</name>
<evidence type="ECO:0000256" key="1">
    <source>
        <dbReference type="SAM" id="SignalP"/>
    </source>
</evidence>
<dbReference type="RefSeq" id="WP_081145201.1">
    <property type="nucleotide sequence ID" value="NZ_LVYD01000002.1"/>
</dbReference>
<keyword evidence="1" id="KW-0732">Signal</keyword>
<proteinExistence type="predicted"/>